<dbReference type="InterPro" id="IPR027417">
    <property type="entry name" value="P-loop_NTPase"/>
</dbReference>
<dbReference type="InterPro" id="IPR010372">
    <property type="entry name" value="DNA_pol3_delta_N"/>
</dbReference>
<dbReference type="Pfam" id="PF06144">
    <property type="entry name" value="DNA_pol3_delta"/>
    <property type="match status" value="1"/>
</dbReference>
<dbReference type="Gene3D" id="1.10.8.60">
    <property type="match status" value="1"/>
</dbReference>
<comment type="similarity">
    <text evidence="7">Belongs to the DNA polymerase HolA subunit family.</text>
</comment>
<evidence type="ECO:0000313" key="11">
    <source>
        <dbReference type="EMBL" id="PWK98235.1"/>
    </source>
</evidence>
<dbReference type="Gene3D" id="3.40.50.300">
    <property type="entry name" value="P-loop containing nucleotide triphosphate hydrolases"/>
    <property type="match status" value="1"/>
</dbReference>
<dbReference type="EMBL" id="QGHD01000014">
    <property type="protein sequence ID" value="PWK98235.1"/>
    <property type="molecule type" value="Genomic_DNA"/>
</dbReference>
<evidence type="ECO:0000256" key="7">
    <source>
        <dbReference type="ARBA" id="ARBA00034754"/>
    </source>
</evidence>
<organism evidence="11 12">
    <name type="scientific">Hallerella porci</name>
    <dbReference type="NCBI Taxonomy" id="1945871"/>
    <lineage>
        <taxon>Bacteria</taxon>
        <taxon>Pseudomonadati</taxon>
        <taxon>Fibrobacterota</taxon>
        <taxon>Fibrobacteria</taxon>
        <taxon>Fibrobacterales</taxon>
        <taxon>Fibrobacteraceae</taxon>
        <taxon>Hallerella</taxon>
    </lineage>
</organism>
<comment type="caution">
    <text evidence="11">The sequence shown here is derived from an EMBL/GenBank/DDBJ whole genome shotgun (WGS) entry which is preliminary data.</text>
</comment>
<evidence type="ECO:0000313" key="12">
    <source>
        <dbReference type="Proteomes" id="UP000245523"/>
    </source>
</evidence>
<keyword evidence="5" id="KW-0235">DNA replication</keyword>
<dbReference type="RefSeq" id="WP_106198700.1">
    <property type="nucleotide sequence ID" value="NZ_QGHD01000014.1"/>
</dbReference>
<evidence type="ECO:0000256" key="6">
    <source>
        <dbReference type="ARBA" id="ARBA00022932"/>
    </source>
</evidence>
<dbReference type="Pfam" id="PF21694">
    <property type="entry name" value="DNA_pol3_delta_C"/>
    <property type="match status" value="1"/>
</dbReference>
<dbReference type="InterPro" id="IPR008921">
    <property type="entry name" value="DNA_pol3_clamp-load_cplx_C"/>
</dbReference>
<name>A0ABX5LK58_9BACT</name>
<evidence type="ECO:0000256" key="2">
    <source>
        <dbReference type="ARBA" id="ARBA00017703"/>
    </source>
</evidence>
<comment type="catalytic activity">
    <reaction evidence="8">
        <text>DNA(n) + a 2'-deoxyribonucleoside 5'-triphosphate = DNA(n+1) + diphosphate</text>
        <dbReference type="Rhea" id="RHEA:22508"/>
        <dbReference type="Rhea" id="RHEA-COMP:17339"/>
        <dbReference type="Rhea" id="RHEA-COMP:17340"/>
        <dbReference type="ChEBI" id="CHEBI:33019"/>
        <dbReference type="ChEBI" id="CHEBI:61560"/>
        <dbReference type="ChEBI" id="CHEBI:173112"/>
        <dbReference type="EC" id="2.7.7.7"/>
    </reaction>
</comment>
<dbReference type="InterPro" id="IPR048466">
    <property type="entry name" value="DNA_pol3_delta-like_C"/>
</dbReference>
<dbReference type="PANTHER" id="PTHR34388:SF1">
    <property type="entry name" value="DNA POLYMERASE III SUBUNIT DELTA"/>
    <property type="match status" value="1"/>
</dbReference>
<gene>
    <name evidence="11" type="ORF">B0H50_11442</name>
</gene>
<feature type="domain" description="DNA polymerase III delta subunit-like C-terminal" evidence="10">
    <location>
        <begin position="199"/>
        <end position="317"/>
    </location>
</feature>
<dbReference type="EC" id="2.7.7.7" evidence="1"/>
<dbReference type="Proteomes" id="UP000245523">
    <property type="component" value="Unassembled WGS sequence"/>
</dbReference>
<evidence type="ECO:0000259" key="9">
    <source>
        <dbReference type="Pfam" id="PF06144"/>
    </source>
</evidence>
<evidence type="ECO:0000256" key="1">
    <source>
        <dbReference type="ARBA" id="ARBA00012417"/>
    </source>
</evidence>
<dbReference type="PANTHER" id="PTHR34388">
    <property type="entry name" value="DNA POLYMERASE III SUBUNIT DELTA"/>
    <property type="match status" value="1"/>
</dbReference>
<accession>A0ABX5LK58</accession>
<dbReference type="SUPFAM" id="SSF48019">
    <property type="entry name" value="post-AAA+ oligomerization domain-like"/>
    <property type="match status" value="1"/>
</dbReference>
<dbReference type="NCBIfam" id="TIGR01128">
    <property type="entry name" value="holA"/>
    <property type="match status" value="1"/>
</dbReference>
<reference evidence="11 12" key="1">
    <citation type="submission" date="2018-05" db="EMBL/GenBank/DDBJ databases">
        <title>Animal gut microbial communities from fecal samples from Wisconsin, USA.</title>
        <authorList>
            <person name="Neumann A."/>
        </authorList>
    </citation>
    <scope>NUCLEOTIDE SEQUENCE [LARGE SCALE GENOMIC DNA]</scope>
    <source>
        <strain evidence="11 12">UWS4</strain>
    </source>
</reference>
<keyword evidence="12" id="KW-1185">Reference proteome</keyword>
<keyword evidence="3" id="KW-0808">Transferase</keyword>
<evidence type="ECO:0000256" key="4">
    <source>
        <dbReference type="ARBA" id="ARBA00022695"/>
    </source>
</evidence>
<evidence type="ECO:0000256" key="8">
    <source>
        <dbReference type="ARBA" id="ARBA00049244"/>
    </source>
</evidence>
<feature type="domain" description="DNA polymerase III delta N-terminal" evidence="9">
    <location>
        <begin position="5"/>
        <end position="123"/>
    </location>
</feature>
<keyword evidence="4" id="KW-0548">Nucleotidyltransferase</keyword>
<evidence type="ECO:0000259" key="10">
    <source>
        <dbReference type="Pfam" id="PF21694"/>
    </source>
</evidence>
<dbReference type="InterPro" id="IPR005790">
    <property type="entry name" value="DNA_polIII_delta"/>
</dbReference>
<sequence>MIIVLIGDSEFEKERLIEQFLEKTLGDRKDDPLARKIIFANDSNVQSVSDAIIESCDSCSLFATEQSVVLRNAEMLKASDSAALEDWFKTKPDANLLLEFEKLLKTSKLYKALSGIATVKECKSPRDYEMAKWVTLHTETDLGRRIEPLAAEYIADALGTNQALIDSEIKKILLLDPEGKIISLEQAKLMIAPQREIAAFEIRESFGDRDPIAYTKKLRELLDSGVEGIQIVAALEAYAVRLLHIHTMLSRKISAKEIAAKLGANPWLFENKLNEPRKALNWPIPLLCRVIKRLGELDCEIKNGICDSRMGLELSLAALVIR</sequence>
<dbReference type="Gene3D" id="1.20.272.10">
    <property type="match status" value="1"/>
</dbReference>
<evidence type="ECO:0000256" key="5">
    <source>
        <dbReference type="ARBA" id="ARBA00022705"/>
    </source>
</evidence>
<keyword evidence="6" id="KW-0239">DNA-directed DNA polymerase</keyword>
<proteinExistence type="inferred from homology"/>
<evidence type="ECO:0000256" key="3">
    <source>
        <dbReference type="ARBA" id="ARBA00022679"/>
    </source>
</evidence>
<protein>
    <recommendedName>
        <fullName evidence="2">DNA polymerase III subunit delta</fullName>
        <ecNumber evidence="1">2.7.7.7</ecNumber>
    </recommendedName>
</protein>
<dbReference type="SUPFAM" id="SSF52540">
    <property type="entry name" value="P-loop containing nucleoside triphosphate hydrolases"/>
    <property type="match status" value="1"/>
</dbReference>